<name>A0A7C8ZS13_OPUST</name>
<dbReference type="EMBL" id="GISG01155661">
    <property type="protein sequence ID" value="MBA4648455.1"/>
    <property type="molecule type" value="Transcribed_RNA"/>
</dbReference>
<sequence>MPESALCSGVRRRAQAEPSAQGMNRVDRGANREVQGSCGGVDGCTTVLGDGGGSMVSWTVVERVKKIGSRCPVEAAATAVGVRGTSNGGQEDQRVHGSTENQQRLGSGWALGG</sequence>
<organism evidence="2">
    <name type="scientific">Opuntia streptacantha</name>
    <name type="common">Prickly pear cactus</name>
    <name type="synonym">Opuntia cardona</name>
    <dbReference type="NCBI Taxonomy" id="393608"/>
    <lineage>
        <taxon>Eukaryota</taxon>
        <taxon>Viridiplantae</taxon>
        <taxon>Streptophyta</taxon>
        <taxon>Embryophyta</taxon>
        <taxon>Tracheophyta</taxon>
        <taxon>Spermatophyta</taxon>
        <taxon>Magnoliopsida</taxon>
        <taxon>eudicotyledons</taxon>
        <taxon>Gunneridae</taxon>
        <taxon>Pentapetalae</taxon>
        <taxon>Caryophyllales</taxon>
        <taxon>Cactineae</taxon>
        <taxon>Cactaceae</taxon>
        <taxon>Opuntioideae</taxon>
        <taxon>Opuntia</taxon>
    </lineage>
</organism>
<evidence type="ECO:0000256" key="1">
    <source>
        <dbReference type="SAM" id="MobiDB-lite"/>
    </source>
</evidence>
<feature type="region of interest" description="Disordered" evidence="1">
    <location>
        <begin position="81"/>
        <end position="113"/>
    </location>
</feature>
<evidence type="ECO:0000313" key="2">
    <source>
        <dbReference type="EMBL" id="MBA4648455.1"/>
    </source>
</evidence>
<dbReference type="AlphaFoldDB" id="A0A7C8ZS13"/>
<reference evidence="2" key="2">
    <citation type="submission" date="2020-07" db="EMBL/GenBank/DDBJ databases">
        <authorList>
            <person name="Vera ALvarez R."/>
            <person name="Arias-Moreno D.M."/>
            <person name="Jimenez-Jacinto V."/>
            <person name="Jimenez-Bremont J.F."/>
            <person name="Swaminathan K."/>
            <person name="Moose S.P."/>
            <person name="Guerrero-Gonzalez M.L."/>
            <person name="Marino-Ramirez L."/>
            <person name="Landsman D."/>
            <person name="Rodriguez-Kessler M."/>
            <person name="Delgado-Sanchez P."/>
        </authorList>
    </citation>
    <scope>NUCLEOTIDE SEQUENCE</scope>
    <source>
        <tissue evidence="2">Cladode</tissue>
    </source>
</reference>
<proteinExistence type="predicted"/>
<feature type="region of interest" description="Disordered" evidence="1">
    <location>
        <begin position="1"/>
        <end position="31"/>
    </location>
</feature>
<reference evidence="2" key="1">
    <citation type="journal article" date="2013" name="J. Plant Res.">
        <title>Effect of fungi and light on seed germination of three Opuntia species from semiarid lands of central Mexico.</title>
        <authorList>
            <person name="Delgado-Sanchez P."/>
            <person name="Jimenez-Bremont J.F."/>
            <person name="Guerrero-Gonzalez Mde L."/>
            <person name="Flores J."/>
        </authorList>
    </citation>
    <scope>NUCLEOTIDE SEQUENCE</scope>
    <source>
        <tissue evidence="2">Cladode</tissue>
    </source>
</reference>
<accession>A0A7C8ZS13</accession>
<protein>
    <submittedName>
        <fullName evidence="2">Uncharacterized protein</fullName>
    </submittedName>
</protein>